<reference evidence="3 4" key="1">
    <citation type="submission" date="2023-12" db="EMBL/GenBank/DDBJ databases">
        <title>Gut-associated functions are favored during microbiome assembly across C. elegans life.</title>
        <authorList>
            <person name="Zimmermann J."/>
        </authorList>
    </citation>
    <scope>NUCLEOTIDE SEQUENCE [LARGE SCALE GENOMIC DNA]</scope>
    <source>
        <strain evidence="3 4">JUb134</strain>
    </source>
</reference>
<keyword evidence="4" id="KW-1185">Reference proteome</keyword>
<dbReference type="Pfam" id="PF06674">
    <property type="entry name" value="DUF1176"/>
    <property type="match status" value="1"/>
</dbReference>
<evidence type="ECO:0000256" key="1">
    <source>
        <dbReference type="SAM" id="MobiDB-lite"/>
    </source>
</evidence>
<dbReference type="InterPro" id="IPR009560">
    <property type="entry name" value="DUF1176"/>
</dbReference>
<gene>
    <name evidence="3" type="ORF">WH159_06560</name>
</gene>
<feature type="signal peptide" evidence="2">
    <location>
        <begin position="1"/>
        <end position="27"/>
    </location>
</feature>
<feature type="compositionally biased region" description="Basic and acidic residues" evidence="1">
    <location>
        <begin position="48"/>
        <end position="57"/>
    </location>
</feature>
<organism evidence="3 4">
    <name type="scientific">Sphingomonas molluscorum</name>
    <dbReference type="NCBI Taxonomy" id="418184"/>
    <lineage>
        <taxon>Bacteria</taxon>
        <taxon>Pseudomonadati</taxon>
        <taxon>Pseudomonadota</taxon>
        <taxon>Alphaproteobacteria</taxon>
        <taxon>Sphingomonadales</taxon>
        <taxon>Sphingomonadaceae</taxon>
        <taxon>Sphingomonas</taxon>
    </lineage>
</organism>
<evidence type="ECO:0000256" key="2">
    <source>
        <dbReference type="SAM" id="SignalP"/>
    </source>
</evidence>
<protein>
    <submittedName>
        <fullName evidence="3">DUF1176 domain-containing protein</fullName>
    </submittedName>
</protein>
<feature type="chain" id="PRO_5045609519" evidence="2">
    <location>
        <begin position="28"/>
        <end position="366"/>
    </location>
</feature>
<sequence length="366" mass="38317">MHRLSLLACLFLLPLAGCGNDSAPANAQPGQTAAAPQPLAQTPQQADADSHASPKPAETKTFRDWIVGCDNGLACRAVALAPEDEIQPTLMLTLDRAAGPGAVPEVHVTGQEERLPPLTISVDGKQLAKGGTAADGAVQFDGTDAERIAAALGNGRRLAVSDDTGKAIGTVSLAGAAAALRWIDERQGRAGTSGALVARGSKADTATAPALPVIRAVPVRGEAALLDPARVAAMKREAGCETDRDLGPPQAKPLGDRTLVLLPCSSGAYNLMMAVFTVRDGKHTPAQFDAPSGMSEDGSPIQNVVDGSFENEVLTSFARGRGLGDCGIRQEFVWDGTRFRLSRQEEMPECRGSKVYLPTWRARVVR</sequence>
<dbReference type="RefSeq" id="WP_132884368.1">
    <property type="nucleotide sequence ID" value="NZ_JBBGZA010000001.1"/>
</dbReference>
<comment type="caution">
    <text evidence="3">The sequence shown here is derived from an EMBL/GenBank/DDBJ whole genome shotgun (WGS) entry which is preliminary data.</text>
</comment>
<name>A0ABU8Q3A2_9SPHN</name>
<evidence type="ECO:0000313" key="4">
    <source>
        <dbReference type="Proteomes" id="UP001380365"/>
    </source>
</evidence>
<dbReference type="EMBL" id="JBBGZA010000001">
    <property type="protein sequence ID" value="MEJ5094197.1"/>
    <property type="molecule type" value="Genomic_DNA"/>
</dbReference>
<evidence type="ECO:0000313" key="3">
    <source>
        <dbReference type="EMBL" id="MEJ5094197.1"/>
    </source>
</evidence>
<accession>A0ABU8Q3A2</accession>
<feature type="compositionally biased region" description="Low complexity" evidence="1">
    <location>
        <begin position="24"/>
        <end position="47"/>
    </location>
</feature>
<keyword evidence="2" id="KW-0732">Signal</keyword>
<dbReference type="Proteomes" id="UP001380365">
    <property type="component" value="Unassembled WGS sequence"/>
</dbReference>
<feature type="region of interest" description="Disordered" evidence="1">
    <location>
        <begin position="24"/>
        <end position="57"/>
    </location>
</feature>
<proteinExistence type="predicted"/>